<feature type="non-terminal residue" evidence="2">
    <location>
        <position position="192"/>
    </location>
</feature>
<accession>A0A0L6U6Z4</accession>
<feature type="non-terminal residue" evidence="2">
    <location>
        <position position="1"/>
    </location>
</feature>
<gene>
    <name evidence="2" type="ORF">VP01_9320g1</name>
</gene>
<feature type="transmembrane region" description="Helical" evidence="1">
    <location>
        <begin position="14"/>
        <end position="36"/>
    </location>
</feature>
<sequence>QTTNSPQYFLLTSFLQFLFPLSITLNKIHLYLSVILSKNILRFWFRILAINLDSSLLTVEHDANQCKAKKSNQRTRNLLRQLLQLKWISSTVLFSKTLLKPLLTMDNFTLWRNRVANLLDLQEQRKPLTDPKGVLTAFQGVQLRTVLTSKLNPSIHNNVINHQNEKDSHLIWASIMEFYSSSQPSNQARVFK</sequence>
<keyword evidence="3" id="KW-1185">Reference proteome</keyword>
<evidence type="ECO:0000313" key="3">
    <source>
        <dbReference type="Proteomes" id="UP000037035"/>
    </source>
</evidence>
<evidence type="ECO:0000256" key="1">
    <source>
        <dbReference type="SAM" id="Phobius"/>
    </source>
</evidence>
<dbReference type="AlphaFoldDB" id="A0A0L6U6Z4"/>
<dbReference type="OrthoDB" id="2847449at2759"/>
<keyword evidence="1" id="KW-0812">Transmembrane</keyword>
<dbReference type="EMBL" id="LAVV01014961">
    <property type="protein sequence ID" value="KNZ44276.1"/>
    <property type="molecule type" value="Genomic_DNA"/>
</dbReference>
<keyword evidence="1" id="KW-0472">Membrane</keyword>
<dbReference type="Proteomes" id="UP000037035">
    <property type="component" value="Unassembled WGS sequence"/>
</dbReference>
<reference evidence="2 3" key="1">
    <citation type="submission" date="2015-08" db="EMBL/GenBank/DDBJ databases">
        <title>Next Generation Sequencing and Analysis of the Genome of Puccinia sorghi L Schw, the Causal Agent of Maize Common Rust.</title>
        <authorList>
            <person name="Rochi L."/>
            <person name="Burguener G."/>
            <person name="Darino M."/>
            <person name="Turjanski A."/>
            <person name="Kreff E."/>
            <person name="Dieguez M.J."/>
            <person name="Sacco F."/>
        </authorList>
    </citation>
    <scope>NUCLEOTIDE SEQUENCE [LARGE SCALE GENOMIC DNA]</scope>
    <source>
        <strain evidence="2 3">RO10H11247</strain>
    </source>
</reference>
<dbReference type="VEuPathDB" id="FungiDB:VP01_9320g1"/>
<comment type="caution">
    <text evidence="2">The sequence shown here is derived from an EMBL/GenBank/DDBJ whole genome shotgun (WGS) entry which is preliminary data.</text>
</comment>
<protein>
    <submittedName>
        <fullName evidence="2">Uncharacterized protein</fullName>
    </submittedName>
</protein>
<name>A0A0L6U6Z4_9BASI</name>
<proteinExistence type="predicted"/>
<organism evidence="2 3">
    <name type="scientific">Puccinia sorghi</name>
    <dbReference type="NCBI Taxonomy" id="27349"/>
    <lineage>
        <taxon>Eukaryota</taxon>
        <taxon>Fungi</taxon>
        <taxon>Dikarya</taxon>
        <taxon>Basidiomycota</taxon>
        <taxon>Pucciniomycotina</taxon>
        <taxon>Pucciniomycetes</taxon>
        <taxon>Pucciniales</taxon>
        <taxon>Pucciniaceae</taxon>
        <taxon>Puccinia</taxon>
    </lineage>
</organism>
<keyword evidence="1" id="KW-1133">Transmembrane helix</keyword>
<evidence type="ECO:0000313" key="2">
    <source>
        <dbReference type="EMBL" id="KNZ44276.1"/>
    </source>
</evidence>